<evidence type="ECO:0000313" key="1">
    <source>
        <dbReference type="EMBL" id="GAI63356.1"/>
    </source>
</evidence>
<accession>X1R8J5</accession>
<proteinExistence type="predicted"/>
<name>X1R8J5_9ZZZZ</name>
<reference evidence="1" key="1">
    <citation type="journal article" date="2014" name="Front. Microbiol.">
        <title>High frequency of phylogenetically diverse reductive dehalogenase-homologous genes in deep subseafloor sedimentary metagenomes.</title>
        <authorList>
            <person name="Kawai M."/>
            <person name="Futagami T."/>
            <person name="Toyoda A."/>
            <person name="Takaki Y."/>
            <person name="Nishi S."/>
            <person name="Hori S."/>
            <person name="Arai W."/>
            <person name="Tsubouchi T."/>
            <person name="Morono Y."/>
            <person name="Uchiyama I."/>
            <person name="Ito T."/>
            <person name="Fujiyama A."/>
            <person name="Inagaki F."/>
            <person name="Takami H."/>
        </authorList>
    </citation>
    <scope>NUCLEOTIDE SEQUENCE</scope>
    <source>
        <strain evidence="1">Expedition CK06-06</strain>
    </source>
</reference>
<protein>
    <submittedName>
        <fullName evidence="1">Uncharacterized protein</fullName>
    </submittedName>
</protein>
<organism evidence="1">
    <name type="scientific">marine sediment metagenome</name>
    <dbReference type="NCBI Taxonomy" id="412755"/>
    <lineage>
        <taxon>unclassified sequences</taxon>
        <taxon>metagenomes</taxon>
        <taxon>ecological metagenomes</taxon>
    </lineage>
</organism>
<comment type="caution">
    <text evidence="1">The sequence shown here is derived from an EMBL/GenBank/DDBJ whole genome shotgun (WGS) entry which is preliminary data.</text>
</comment>
<dbReference type="EMBL" id="BARW01000363">
    <property type="protein sequence ID" value="GAI63356.1"/>
    <property type="molecule type" value="Genomic_DNA"/>
</dbReference>
<sequence length="45" mass="5320">MEGLPIERLERIKCEKCNLLWPIDALEEKLPESNYPVFDEKSDEV</sequence>
<gene>
    <name evidence="1" type="ORF">S12H4_01707</name>
</gene>
<dbReference type="AlphaFoldDB" id="X1R8J5"/>